<evidence type="ECO:0000256" key="3">
    <source>
        <dbReference type="ARBA" id="ARBA00022679"/>
    </source>
</evidence>
<keyword evidence="2 6" id="KW-0328">Glycosyltransferase</keyword>
<dbReference type="RefSeq" id="WP_014559033.1">
    <property type="nucleotide sequence ID" value="NC_017464.1"/>
</dbReference>
<dbReference type="Pfam" id="PF14487">
    <property type="entry name" value="DarT"/>
    <property type="match status" value="1"/>
</dbReference>
<dbReference type="EMBL" id="CP003418">
    <property type="protein sequence ID" value="AFH47873.1"/>
    <property type="molecule type" value="Genomic_DNA"/>
</dbReference>
<gene>
    <name evidence="8" type="ordered locus">IALB_0161</name>
</gene>
<dbReference type="OrthoDB" id="9813972at2"/>
<comment type="catalytic activity">
    <reaction evidence="6">
        <text>a thymidine in DNA + NAD(+) = an N-(ADP-alpha-D-ribosyl)-thymidine in DNA + nicotinamide + H(+)</text>
        <dbReference type="Rhea" id="RHEA:71651"/>
        <dbReference type="Rhea" id="RHEA-COMP:13556"/>
        <dbReference type="Rhea" id="RHEA-COMP:18051"/>
        <dbReference type="ChEBI" id="CHEBI:15378"/>
        <dbReference type="ChEBI" id="CHEBI:17154"/>
        <dbReference type="ChEBI" id="CHEBI:57540"/>
        <dbReference type="ChEBI" id="CHEBI:137386"/>
        <dbReference type="ChEBI" id="CHEBI:191199"/>
    </reaction>
</comment>
<dbReference type="GO" id="GO:0003677">
    <property type="term" value="F:DNA binding"/>
    <property type="evidence" value="ECO:0007669"/>
    <property type="project" value="UniProtKB-UniRule"/>
</dbReference>
<dbReference type="GO" id="GO:0016757">
    <property type="term" value="F:glycosyltransferase activity"/>
    <property type="evidence" value="ECO:0007669"/>
    <property type="project" value="UniProtKB-UniRule"/>
</dbReference>
<evidence type="ECO:0000256" key="6">
    <source>
        <dbReference type="PROSITE-ProRule" id="PRU01362"/>
    </source>
</evidence>
<keyword evidence="9" id="KW-1185">Reference proteome</keyword>
<feature type="binding site" evidence="6">
    <location>
        <begin position="11"/>
        <end position="13"/>
    </location>
    <ligand>
        <name>NAD(+)</name>
        <dbReference type="ChEBI" id="CHEBI:57540"/>
    </ligand>
</feature>
<feature type="active site" description="Proton acceptor" evidence="6">
    <location>
        <position position="50"/>
    </location>
</feature>
<sequence>MKKQRPTYIYRIIHKENLQILIDEGKLVSPNLATNKNYIPIGEQKLINLRGNKQIKIHPFGTLRDYISFYFGVISPMLYCIAHGYDVPKVDQENIIYLVSSIEKLIESKIKFVFTDGHSYAAFTRFFNDKKDLREIDWDTVYSKRWNNTQDDSDRKRRKEAECLVYQELSLDNILAIVVYNQNASEYISSVIKKNNLKIPVYIKPEWYYQNVQN</sequence>
<keyword evidence="5 6" id="KW-0238">DNA-binding</keyword>
<dbReference type="GO" id="GO:0016779">
    <property type="term" value="F:nucleotidyltransferase activity"/>
    <property type="evidence" value="ECO:0007669"/>
    <property type="project" value="UniProtKB-UniRule"/>
</dbReference>
<keyword evidence="4 6" id="KW-0548">Nucleotidyltransferase</keyword>
<evidence type="ECO:0000256" key="2">
    <source>
        <dbReference type="ARBA" id="ARBA00022676"/>
    </source>
</evidence>
<dbReference type="KEGG" id="ial:IALB_0161"/>
<dbReference type="PROSITE" id="PS52018">
    <property type="entry name" value="DART"/>
    <property type="match status" value="1"/>
</dbReference>
<comment type="caution">
    <text evidence="6">Lacks conserved residue(s) required for the propagation of feature annotation.</text>
</comment>
<dbReference type="STRING" id="945713.IALB_0161"/>
<organism evidence="8 9">
    <name type="scientific">Ignavibacterium album (strain DSM 19864 / JCM 16511 / NBRC 101810 / Mat9-16)</name>
    <dbReference type="NCBI Taxonomy" id="945713"/>
    <lineage>
        <taxon>Bacteria</taxon>
        <taxon>Pseudomonadati</taxon>
        <taxon>Ignavibacteriota</taxon>
        <taxon>Ignavibacteria</taxon>
        <taxon>Ignavibacteriales</taxon>
        <taxon>Ignavibacteriaceae</taxon>
        <taxon>Ignavibacterium</taxon>
    </lineage>
</organism>
<keyword evidence="1 6" id="KW-1277">Toxin-antitoxin system</keyword>
<dbReference type="InterPro" id="IPR029494">
    <property type="entry name" value="DarT"/>
</dbReference>
<comment type="similarity">
    <text evidence="6">Belongs to the DarT ADP-ribosyltransferase family.</text>
</comment>
<feature type="binding site" evidence="6">
    <location>
        <position position="50"/>
    </location>
    <ligand>
        <name>NAD(+)</name>
        <dbReference type="ChEBI" id="CHEBI:57540"/>
    </ligand>
</feature>
<feature type="domain" description="DarT" evidence="7">
    <location>
        <begin position="7"/>
        <end position="209"/>
    </location>
</feature>
<evidence type="ECO:0000313" key="9">
    <source>
        <dbReference type="Proteomes" id="UP000007394"/>
    </source>
</evidence>
<evidence type="ECO:0000313" key="8">
    <source>
        <dbReference type="EMBL" id="AFH47873.1"/>
    </source>
</evidence>
<name>I0AFW6_IGNAJ</name>
<dbReference type="Proteomes" id="UP000007394">
    <property type="component" value="Chromosome"/>
</dbReference>
<dbReference type="eggNOG" id="COG4948">
    <property type="taxonomic scope" value="Bacteria"/>
</dbReference>
<feature type="active site" evidence="6">
    <location>
        <position position="162"/>
    </location>
</feature>
<proteinExistence type="inferred from homology"/>
<dbReference type="AlphaFoldDB" id="I0AFW6"/>
<evidence type="ECO:0000256" key="4">
    <source>
        <dbReference type="ARBA" id="ARBA00022695"/>
    </source>
</evidence>
<evidence type="ECO:0000259" key="7">
    <source>
        <dbReference type="PROSITE" id="PS52018"/>
    </source>
</evidence>
<evidence type="ECO:0000256" key="1">
    <source>
        <dbReference type="ARBA" id="ARBA00022649"/>
    </source>
</evidence>
<accession>I0AFW6</accession>
<evidence type="ECO:0000256" key="5">
    <source>
        <dbReference type="ARBA" id="ARBA00023125"/>
    </source>
</evidence>
<protein>
    <recommendedName>
        <fullName evidence="7">DarT domain-containing protein</fullName>
    </recommendedName>
</protein>
<keyword evidence="3 6" id="KW-0808">Transferase</keyword>
<reference evidence="8 9" key="1">
    <citation type="journal article" date="2012" name="Front. Microbiol.">
        <title>Complete genome of Ignavibacterium album, a metabolically versatile, flagellated, facultative anaerobe from the phylum Chlorobi.</title>
        <authorList>
            <person name="Liu Z."/>
            <person name="Frigaard N.-U."/>
            <person name="Vogl K."/>
            <person name="Iino T."/>
            <person name="Ohkuma M."/>
            <person name="Overmann J."/>
            <person name="Bryant D.A."/>
        </authorList>
    </citation>
    <scope>NUCLEOTIDE SEQUENCE [LARGE SCALE GENOMIC DNA]</scope>
    <source>
        <strain evidence="9">DSM 19864 / JCM 16511 / NBRC 101810 / Mat9-16</strain>
    </source>
</reference>
<dbReference type="HOGENOM" id="CLU_113641_0_0_10"/>